<dbReference type="InterPro" id="IPR051788">
    <property type="entry name" value="MFS_Transporter"/>
</dbReference>
<dbReference type="CDD" id="cd17393">
    <property type="entry name" value="MFS_MosC_like"/>
    <property type="match status" value="1"/>
</dbReference>
<evidence type="ECO:0000256" key="5">
    <source>
        <dbReference type="SAM" id="Phobius"/>
    </source>
</evidence>
<feature type="transmembrane region" description="Helical" evidence="5">
    <location>
        <begin position="145"/>
        <end position="162"/>
    </location>
</feature>
<accession>A0A3L7JDC8</accession>
<comment type="subcellular location">
    <subcellularLocation>
        <location evidence="1">Membrane</location>
        <topology evidence="1">Multi-pass membrane protein</topology>
    </subcellularLocation>
</comment>
<feature type="transmembrane region" description="Helical" evidence="5">
    <location>
        <begin position="82"/>
        <end position="100"/>
    </location>
</feature>
<keyword evidence="3 5" id="KW-1133">Transmembrane helix</keyword>
<feature type="transmembrane region" description="Helical" evidence="5">
    <location>
        <begin position="15"/>
        <end position="35"/>
    </location>
</feature>
<dbReference type="InterPro" id="IPR036259">
    <property type="entry name" value="MFS_trans_sf"/>
</dbReference>
<proteinExistence type="predicted"/>
<dbReference type="Proteomes" id="UP000281094">
    <property type="component" value="Unassembled WGS sequence"/>
</dbReference>
<dbReference type="Pfam" id="PF07690">
    <property type="entry name" value="MFS_1"/>
    <property type="match status" value="1"/>
</dbReference>
<dbReference type="GO" id="GO:0022857">
    <property type="term" value="F:transmembrane transporter activity"/>
    <property type="evidence" value="ECO:0007669"/>
    <property type="project" value="InterPro"/>
</dbReference>
<organism evidence="7 8">
    <name type="scientific">Notoacmeibacter ruber</name>
    <dbReference type="NCBI Taxonomy" id="2670375"/>
    <lineage>
        <taxon>Bacteria</taxon>
        <taxon>Pseudomonadati</taxon>
        <taxon>Pseudomonadota</taxon>
        <taxon>Alphaproteobacteria</taxon>
        <taxon>Hyphomicrobiales</taxon>
        <taxon>Notoacmeibacteraceae</taxon>
        <taxon>Notoacmeibacter</taxon>
    </lineage>
</organism>
<dbReference type="SUPFAM" id="SSF103473">
    <property type="entry name" value="MFS general substrate transporter"/>
    <property type="match status" value="1"/>
</dbReference>
<evidence type="ECO:0000256" key="4">
    <source>
        <dbReference type="ARBA" id="ARBA00023136"/>
    </source>
</evidence>
<keyword evidence="8" id="KW-1185">Reference proteome</keyword>
<dbReference type="AlphaFoldDB" id="A0A3L7JDC8"/>
<name>A0A3L7JDC8_9HYPH</name>
<gene>
    <name evidence="7" type="ORF">D8780_11565</name>
</gene>
<feature type="transmembrane region" description="Helical" evidence="5">
    <location>
        <begin position="168"/>
        <end position="188"/>
    </location>
</feature>
<dbReference type="InterPro" id="IPR011701">
    <property type="entry name" value="MFS"/>
</dbReference>
<comment type="caution">
    <text evidence="7">The sequence shown here is derived from an EMBL/GenBank/DDBJ whole genome shotgun (WGS) entry which is preliminary data.</text>
</comment>
<dbReference type="GO" id="GO:0016020">
    <property type="term" value="C:membrane"/>
    <property type="evidence" value="ECO:0007669"/>
    <property type="project" value="UniProtKB-SubCell"/>
</dbReference>
<keyword evidence="4 5" id="KW-0472">Membrane</keyword>
<dbReference type="PANTHER" id="PTHR23514">
    <property type="entry name" value="BYPASS OF STOP CODON PROTEIN 6"/>
    <property type="match status" value="1"/>
</dbReference>
<feature type="transmembrane region" description="Helical" evidence="5">
    <location>
        <begin position="106"/>
        <end position="124"/>
    </location>
</feature>
<evidence type="ECO:0000256" key="3">
    <source>
        <dbReference type="ARBA" id="ARBA00022989"/>
    </source>
</evidence>
<dbReference type="InterPro" id="IPR020846">
    <property type="entry name" value="MFS_dom"/>
</dbReference>
<evidence type="ECO:0000259" key="6">
    <source>
        <dbReference type="PROSITE" id="PS50850"/>
    </source>
</evidence>
<evidence type="ECO:0000313" key="7">
    <source>
        <dbReference type="EMBL" id="RLQ88757.1"/>
    </source>
</evidence>
<dbReference type="RefSeq" id="WP_121645724.1">
    <property type="nucleotide sequence ID" value="NZ_RCWN01000001.1"/>
</dbReference>
<feature type="transmembrane region" description="Helical" evidence="5">
    <location>
        <begin position="55"/>
        <end position="75"/>
    </location>
</feature>
<dbReference type="Gene3D" id="1.20.1250.20">
    <property type="entry name" value="MFS general substrate transporter like domains"/>
    <property type="match status" value="2"/>
</dbReference>
<reference evidence="7 8" key="1">
    <citation type="submission" date="2018-10" db="EMBL/GenBank/DDBJ databases">
        <title>Notoacmeibacter sp. M2BS9Y-3-1, whole genome shotgun sequence.</title>
        <authorList>
            <person name="Tuo L."/>
        </authorList>
    </citation>
    <scope>NUCLEOTIDE SEQUENCE [LARGE SCALE GENOMIC DNA]</scope>
    <source>
        <strain evidence="7 8">M2BS9Y-3-1</strain>
    </source>
</reference>
<feature type="transmembrane region" description="Helical" evidence="5">
    <location>
        <begin position="246"/>
        <end position="267"/>
    </location>
</feature>
<dbReference type="PROSITE" id="PS50850">
    <property type="entry name" value="MFS"/>
    <property type="match status" value="1"/>
</dbReference>
<evidence type="ECO:0000313" key="8">
    <source>
        <dbReference type="Proteomes" id="UP000281094"/>
    </source>
</evidence>
<evidence type="ECO:0000256" key="2">
    <source>
        <dbReference type="ARBA" id="ARBA00022692"/>
    </source>
</evidence>
<feature type="transmembrane region" description="Helical" evidence="5">
    <location>
        <begin position="209"/>
        <end position="226"/>
    </location>
</feature>
<feature type="transmembrane region" description="Helical" evidence="5">
    <location>
        <begin position="303"/>
        <end position="325"/>
    </location>
</feature>
<keyword evidence="2 5" id="KW-0812">Transmembrane</keyword>
<dbReference type="PANTHER" id="PTHR23514:SF13">
    <property type="entry name" value="INNER MEMBRANE PROTEIN YBJJ"/>
    <property type="match status" value="1"/>
</dbReference>
<protein>
    <submittedName>
        <fullName evidence="7">MFS transporter</fullName>
    </submittedName>
</protein>
<feature type="transmembrane region" description="Helical" evidence="5">
    <location>
        <begin position="364"/>
        <end position="385"/>
    </location>
</feature>
<sequence length="406" mass="42087">MSADKAGVHRSRWPFARIAVSCAFLQAGLIVGSWAPKIPEFATRMGVDERGMGLFIFLFGIGSLLTMPLAGRWAVRKGPRPVMLTGLWLALLILPALTVAPTPLAGGLVLFLSGAAVGLVEVGMNSAASETEVEMGRPIMSATHGFWSLGGFIGASSGGWLIAHYGLWIQVAVASLAAFAATSAASFWQRPAERIPQAGDEKDKANWPLTPLPYLVAGLTLIAYVAEGALLDWSAFFLREERGISVALSGYAFGLFSAAMALVRFVGDPLRARFGLWKVLATGAVIAGSGLFLFGTATPAPLILLGALLVGIGLSNMVPVLFALASSLPGVPAATGIAIVSTFGFSGVLLAPSLIGLIASWTSLGAVMVGLSALLAVFLALLPLVRGRIDLPPAKKNARVEDPGAA</sequence>
<feature type="transmembrane region" description="Helical" evidence="5">
    <location>
        <begin position="279"/>
        <end position="297"/>
    </location>
</feature>
<evidence type="ECO:0000256" key="1">
    <source>
        <dbReference type="ARBA" id="ARBA00004141"/>
    </source>
</evidence>
<feature type="domain" description="Major facilitator superfamily (MFS) profile" evidence="6">
    <location>
        <begin position="213"/>
        <end position="406"/>
    </location>
</feature>
<dbReference type="EMBL" id="RCWN01000001">
    <property type="protein sequence ID" value="RLQ88757.1"/>
    <property type="molecule type" value="Genomic_DNA"/>
</dbReference>
<feature type="transmembrane region" description="Helical" evidence="5">
    <location>
        <begin position="337"/>
        <end position="358"/>
    </location>
</feature>